<dbReference type="InterPro" id="IPR015422">
    <property type="entry name" value="PyrdxlP-dep_Trfase_small"/>
</dbReference>
<dbReference type="CDD" id="cd00610">
    <property type="entry name" value="OAT_like"/>
    <property type="match status" value="1"/>
</dbReference>
<evidence type="ECO:0000313" key="7">
    <source>
        <dbReference type="EMBL" id="MDQ0506719.1"/>
    </source>
</evidence>
<keyword evidence="8" id="KW-1185">Reference proteome</keyword>
<gene>
    <name evidence="7" type="ORF">QOZ94_003533</name>
</gene>
<dbReference type="NCBIfam" id="TIGR00700">
    <property type="entry name" value="GABAtrnsam"/>
    <property type="match status" value="1"/>
</dbReference>
<evidence type="ECO:0000256" key="1">
    <source>
        <dbReference type="ARBA" id="ARBA00001933"/>
    </source>
</evidence>
<evidence type="ECO:0000313" key="8">
    <source>
        <dbReference type="Proteomes" id="UP001241747"/>
    </source>
</evidence>
<evidence type="ECO:0000256" key="3">
    <source>
        <dbReference type="ARBA" id="ARBA00022576"/>
    </source>
</evidence>
<dbReference type="InterPro" id="IPR015421">
    <property type="entry name" value="PyrdxlP-dep_Trfase_major"/>
</dbReference>
<dbReference type="GO" id="GO:0047298">
    <property type="term" value="F:(S)-3-amino-2-methylpropionate transaminase activity"/>
    <property type="evidence" value="ECO:0007669"/>
    <property type="project" value="UniProtKB-EC"/>
</dbReference>
<comment type="cofactor">
    <cofactor evidence="1">
        <name>pyridoxal 5'-phosphate</name>
        <dbReference type="ChEBI" id="CHEBI:597326"/>
    </cofactor>
</comment>
<evidence type="ECO:0000256" key="2">
    <source>
        <dbReference type="ARBA" id="ARBA00008954"/>
    </source>
</evidence>
<dbReference type="InterPro" id="IPR050103">
    <property type="entry name" value="Class-III_PLP-dep_AT"/>
</dbReference>
<dbReference type="EMBL" id="JAUSVY010000009">
    <property type="protein sequence ID" value="MDQ0506719.1"/>
    <property type="molecule type" value="Genomic_DNA"/>
</dbReference>
<reference evidence="7 8" key="1">
    <citation type="submission" date="2023-07" db="EMBL/GenBank/DDBJ databases">
        <title>Genomic Encyclopedia of Type Strains, Phase IV (KMG-IV): sequencing the most valuable type-strain genomes for metagenomic binning, comparative biology and taxonomic classification.</title>
        <authorList>
            <person name="Goeker M."/>
        </authorList>
    </citation>
    <scope>NUCLEOTIDE SEQUENCE [LARGE SCALE GENOMIC DNA]</scope>
    <source>
        <strain evidence="7 8">DSM 3770</strain>
    </source>
</reference>
<keyword evidence="4 7" id="KW-0808">Transferase</keyword>
<dbReference type="Pfam" id="PF00202">
    <property type="entry name" value="Aminotran_3"/>
    <property type="match status" value="1"/>
</dbReference>
<dbReference type="Gene3D" id="3.90.1150.10">
    <property type="entry name" value="Aspartate Aminotransferase, domain 1"/>
    <property type="match status" value="1"/>
</dbReference>
<sequence length="432" mass="44794">MSRTDDLFARRNAAVPRGVGHACPVFAERAVNSTLWDVEGRSFIDFAGGIAVLAVGHCHPRVIAAARAQLDLFTHTSFQVAPYELYVRLCERLNALAPMAGPAKTLLVNSGAEAVENGVKIARAYTGRPAVIAFQGAFHGRTIATTALTGKVAPYKKGFGPLLADVYHAPYPAVAAGVSVAEAQAGLEALFKYQVDPERVAAILIEPVQGEGGFHPAPAEFLQWLRGLCDAHGMLLMVDEVQTGFARTGRMFATEHAGVAPDLMSIAKSVGGGFPLAGVIGRADVMDHLDVGGLGSTYGGHPVSCAAALATLDVIEEEGLAARAEAIGGKVRGFITSELMAPEGSPVANLRGLGAMIAVDIVDPATGAPAAALAKKLVVSAAEKGLILLTCGVNGNGIRLLMPLTIADETLDQGLAILRQSVLELVRTKAAA</sequence>
<comment type="similarity">
    <text evidence="2 6">Belongs to the class-III pyridoxal-phosphate-dependent aminotransferase family.</text>
</comment>
<organism evidence="7 8">
    <name type="scientific">Xanthobacter agilis</name>
    <dbReference type="NCBI Taxonomy" id="47492"/>
    <lineage>
        <taxon>Bacteria</taxon>
        <taxon>Pseudomonadati</taxon>
        <taxon>Pseudomonadota</taxon>
        <taxon>Alphaproteobacteria</taxon>
        <taxon>Hyphomicrobiales</taxon>
        <taxon>Xanthobacteraceae</taxon>
        <taxon>Xanthobacter</taxon>
    </lineage>
</organism>
<protein>
    <submittedName>
        <fullName evidence="7">4-aminobutyrate aminotransferase/(S)-3-amino-2-methylpropionate transaminase</fullName>
        <ecNumber evidence="7">2.6.1.19</ecNumber>
        <ecNumber evidence="7">2.6.1.22</ecNumber>
    </submittedName>
</protein>
<evidence type="ECO:0000256" key="6">
    <source>
        <dbReference type="RuleBase" id="RU003560"/>
    </source>
</evidence>
<keyword evidence="5 6" id="KW-0663">Pyridoxal phosphate</keyword>
<dbReference type="Proteomes" id="UP001241747">
    <property type="component" value="Unassembled WGS sequence"/>
</dbReference>
<dbReference type="InterPro" id="IPR015424">
    <property type="entry name" value="PyrdxlP-dep_Trfase"/>
</dbReference>
<dbReference type="EC" id="2.6.1.19" evidence="7"/>
<dbReference type="PROSITE" id="PS00600">
    <property type="entry name" value="AA_TRANSFER_CLASS_3"/>
    <property type="match status" value="1"/>
</dbReference>
<name>A0ABU0LHW5_XANAG</name>
<dbReference type="PIRSF" id="PIRSF000521">
    <property type="entry name" value="Transaminase_4ab_Lys_Orn"/>
    <property type="match status" value="1"/>
</dbReference>
<dbReference type="GO" id="GO:0034386">
    <property type="term" value="F:4-aminobutyrate:2-oxoglutarate transaminase activity"/>
    <property type="evidence" value="ECO:0007669"/>
    <property type="project" value="UniProtKB-EC"/>
</dbReference>
<evidence type="ECO:0000256" key="5">
    <source>
        <dbReference type="ARBA" id="ARBA00022898"/>
    </source>
</evidence>
<accession>A0ABU0LHW5</accession>
<dbReference type="Gene3D" id="3.40.640.10">
    <property type="entry name" value="Type I PLP-dependent aspartate aminotransferase-like (Major domain)"/>
    <property type="match status" value="1"/>
</dbReference>
<comment type="caution">
    <text evidence="7">The sequence shown here is derived from an EMBL/GenBank/DDBJ whole genome shotgun (WGS) entry which is preliminary data.</text>
</comment>
<dbReference type="EC" id="2.6.1.22" evidence="7"/>
<dbReference type="InterPro" id="IPR004632">
    <property type="entry name" value="4NH2But_aminotransferase_bac"/>
</dbReference>
<dbReference type="PANTHER" id="PTHR11986">
    <property type="entry name" value="AMINOTRANSFERASE CLASS III"/>
    <property type="match status" value="1"/>
</dbReference>
<dbReference type="SUPFAM" id="SSF53383">
    <property type="entry name" value="PLP-dependent transferases"/>
    <property type="match status" value="1"/>
</dbReference>
<proteinExistence type="inferred from homology"/>
<dbReference type="PANTHER" id="PTHR11986:SF58">
    <property type="entry name" value="LEUCINE_METHIONINE RACEMASE"/>
    <property type="match status" value="1"/>
</dbReference>
<evidence type="ECO:0000256" key="4">
    <source>
        <dbReference type="ARBA" id="ARBA00022679"/>
    </source>
</evidence>
<dbReference type="InterPro" id="IPR005814">
    <property type="entry name" value="Aminotrans_3"/>
</dbReference>
<keyword evidence="3 7" id="KW-0032">Aminotransferase</keyword>
<dbReference type="InterPro" id="IPR049704">
    <property type="entry name" value="Aminotrans_3_PPA_site"/>
</dbReference>